<reference evidence="1 2" key="1">
    <citation type="submission" date="2018-05" db="EMBL/GenBank/DDBJ databases">
        <title>Chitinophaga sp. K3CV102501T nov., isolated from isolated from a monsoon evergreen broad-leaved forest soil.</title>
        <authorList>
            <person name="Lv Y."/>
        </authorList>
    </citation>
    <scope>NUCLEOTIDE SEQUENCE [LARGE SCALE GENOMIC DNA]</scope>
    <source>
        <strain evidence="1 2">GDMCC 1.1325</strain>
    </source>
</reference>
<dbReference type="GO" id="GO:0019441">
    <property type="term" value="P:L-tryptophan catabolic process to kynurenine"/>
    <property type="evidence" value="ECO:0007669"/>
    <property type="project" value="InterPro"/>
</dbReference>
<dbReference type="InterPro" id="IPR007325">
    <property type="entry name" value="KFase/CYL"/>
</dbReference>
<keyword evidence="2" id="KW-1185">Reference proteome</keyword>
<dbReference type="Pfam" id="PF04199">
    <property type="entry name" value="Cyclase"/>
    <property type="match status" value="1"/>
</dbReference>
<evidence type="ECO:0000313" key="1">
    <source>
        <dbReference type="EMBL" id="RBL88799.1"/>
    </source>
</evidence>
<sequence>MAKETIEVLIKKAVTGITFVLFSSVTALGQEVGKSPWGPADEIGSLNMMSDSLNVRLFSNISSGKIYDLGVEYFVGMPGFTELGDPAYQYWLTHTPRGTVVGNTTHQGEAVNKKVSYTGDAISMYTHTGTHIDALNHFGLNGKIWNGVAADEHLSDRGWDKSGSEKIPPITGRGVLIDLAGYKGEDVLPGNYVFSLKELKELIRSQQLQINRGDIVFFRTGLMKYFYHDKAKFMSNSPGLSVEALQWLVEEKGVMLLGADNLGLEALPSGDSSNWLPGHTYLLAQKGIAFIELLYLEELAAAHVNEFLFIGLPLKIRGASAAPMRPIAIPLKTYRRG</sequence>
<dbReference type="RefSeq" id="WP_113617540.1">
    <property type="nucleotide sequence ID" value="NZ_QFFJ01000002.1"/>
</dbReference>
<dbReference type="AlphaFoldDB" id="A0A365XR09"/>
<dbReference type="GO" id="GO:0004061">
    <property type="term" value="F:arylformamidase activity"/>
    <property type="evidence" value="ECO:0007669"/>
    <property type="project" value="InterPro"/>
</dbReference>
<evidence type="ECO:0000313" key="2">
    <source>
        <dbReference type="Proteomes" id="UP000253410"/>
    </source>
</evidence>
<proteinExistence type="predicted"/>
<name>A0A365XR09_9BACT</name>
<dbReference type="PANTHER" id="PTHR34861">
    <property type="match status" value="1"/>
</dbReference>
<comment type="caution">
    <text evidence="1">The sequence shown here is derived from an EMBL/GenBank/DDBJ whole genome shotgun (WGS) entry which is preliminary data.</text>
</comment>
<dbReference type="Gene3D" id="3.50.30.50">
    <property type="entry name" value="Putative cyclase"/>
    <property type="match status" value="1"/>
</dbReference>
<organism evidence="1 2">
    <name type="scientific">Chitinophaga flava</name>
    <dbReference type="NCBI Taxonomy" id="2259036"/>
    <lineage>
        <taxon>Bacteria</taxon>
        <taxon>Pseudomonadati</taxon>
        <taxon>Bacteroidota</taxon>
        <taxon>Chitinophagia</taxon>
        <taxon>Chitinophagales</taxon>
        <taxon>Chitinophagaceae</taxon>
        <taxon>Chitinophaga</taxon>
    </lineage>
</organism>
<protein>
    <submittedName>
        <fullName evidence="1">Cyclase</fullName>
    </submittedName>
</protein>
<dbReference type="SUPFAM" id="SSF102198">
    <property type="entry name" value="Putative cyclase"/>
    <property type="match status" value="1"/>
</dbReference>
<dbReference type="PANTHER" id="PTHR34861:SF10">
    <property type="entry name" value="CYCLASE"/>
    <property type="match status" value="1"/>
</dbReference>
<dbReference type="InterPro" id="IPR037175">
    <property type="entry name" value="KFase_sf"/>
</dbReference>
<dbReference type="Proteomes" id="UP000253410">
    <property type="component" value="Unassembled WGS sequence"/>
</dbReference>
<gene>
    <name evidence="1" type="ORF">DF182_19740</name>
</gene>
<dbReference type="EMBL" id="QFFJ01000002">
    <property type="protein sequence ID" value="RBL88799.1"/>
    <property type="molecule type" value="Genomic_DNA"/>
</dbReference>
<dbReference type="OrthoDB" id="9796085at2"/>
<accession>A0A365XR09</accession>